<evidence type="ECO:0000313" key="2">
    <source>
        <dbReference type="EMBL" id="EFM05036.1"/>
    </source>
</evidence>
<name>E0N7J6_NEIM3</name>
<protein>
    <recommendedName>
        <fullName evidence="4">PilS cassette</fullName>
    </recommendedName>
</protein>
<evidence type="ECO:0000256" key="1">
    <source>
        <dbReference type="SAM" id="MobiDB-lite"/>
    </source>
</evidence>
<evidence type="ECO:0008006" key="4">
    <source>
        <dbReference type="Google" id="ProtNLM"/>
    </source>
</evidence>
<dbReference type="AlphaFoldDB" id="E0N7J6"/>
<dbReference type="Proteomes" id="UP000005526">
    <property type="component" value="Unassembled WGS sequence"/>
</dbReference>
<organism evidence="2 3">
    <name type="scientific">Neisseria meningitidis serogroup B (strain ATCC 13091 / M2091)</name>
    <dbReference type="NCBI Taxonomy" id="862513"/>
    <lineage>
        <taxon>Bacteria</taxon>
        <taxon>Pseudomonadati</taxon>
        <taxon>Pseudomonadota</taxon>
        <taxon>Betaproteobacteria</taxon>
        <taxon>Neisseriales</taxon>
        <taxon>Neisseriaceae</taxon>
        <taxon>Neisseria</taxon>
    </lineage>
</organism>
<comment type="caution">
    <text evidence="2">The sequence shown here is derived from an EMBL/GenBank/DDBJ whole genome shotgun (WGS) entry which is preliminary data.</text>
</comment>
<accession>E0N7J6</accession>
<feature type="region of interest" description="Disordered" evidence="1">
    <location>
        <begin position="1"/>
        <end position="46"/>
    </location>
</feature>
<proteinExistence type="predicted"/>
<reference evidence="2 3" key="1">
    <citation type="submission" date="2010-07" db="EMBL/GenBank/DDBJ databases">
        <authorList>
            <person name="Muzny D."/>
            <person name="Qin X."/>
            <person name="Deng J."/>
            <person name="Jiang H."/>
            <person name="Liu Y."/>
            <person name="Qu J."/>
            <person name="Song X.-Z."/>
            <person name="Zhang L."/>
            <person name="Thornton R."/>
            <person name="Coyle M."/>
            <person name="Francisco L."/>
            <person name="Jackson L."/>
            <person name="Javaid M."/>
            <person name="Korchina V."/>
            <person name="Kovar C."/>
            <person name="Mata R."/>
            <person name="Mathew T."/>
            <person name="Ngo R."/>
            <person name="Nguyen L."/>
            <person name="Nguyen N."/>
            <person name="Okwuonu G."/>
            <person name="Ongeri F."/>
            <person name="Pham C."/>
            <person name="Simmons D."/>
            <person name="Wilczek-Boney K."/>
            <person name="Hale W."/>
            <person name="Jakkamsetti A."/>
            <person name="Pham P."/>
            <person name="Ruth R."/>
            <person name="San Lucas F."/>
            <person name="Warren J."/>
            <person name="Zhang J."/>
            <person name="Zhao Z."/>
            <person name="Zhou C."/>
            <person name="Zhu D."/>
            <person name="Lee S."/>
            <person name="Bess C."/>
            <person name="Blankenburg K."/>
            <person name="Forbes L."/>
            <person name="Fu Q."/>
            <person name="Gubbala S."/>
            <person name="Hirani K."/>
            <person name="Jayaseelan J.C."/>
            <person name="Lara F."/>
            <person name="Munidasa M."/>
            <person name="Palculict T."/>
            <person name="Patil S."/>
            <person name="Pu L.-L."/>
            <person name="Saada N."/>
            <person name="Tang L."/>
            <person name="Weissenberger G."/>
            <person name="Zhu Y."/>
            <person name="Hemphill L."/>
            <person name="Shang Y."/>
            <person name="Youmans B."/>
            <person name="Ayvaz T."/>
            <person name="Ross M."/>
            <person name="Santibanez J."/>
            <person name="Aqrawi P."/>
            <person name="Gross S."/>
            <person name="Joshi V."/>
            <person name="Fowler G."/>
            <person name="Nazareth L."/>
            <person name="Reid J."/>
            <person name="Worley K."/>
            <person name="Petrosino J."/>
            <person name="Highlander S."/>
            <person name="Gibbs R."/>
        </authorList>
    </citation>
    <scope>NUCLEOTIDE SEQUENCE [LARGE SCALE GENOMIC DNA]</scope>
    <source>
        <strain evidence="2 3">ATCC 13091</strain>
    </source>
</reference>
<sequence length="78" mass="8841">MSENSEVLDSRLRGNDGGAVSAFPINDRNLKPILPTKTEKQKPKIPSFSRKQLLRLPSKMPSERSSLQTAFFISHPYR</sequence>
<gene>
    <name evidence="2" type="ORF">HMPREF0602_0476</name>
</gene>
<evidence type="ECO:0000313" key="3">
    <source>
        <dbReference type="Proteomes" id="UP000005526"/>
    </source>
</evidence>
<dbReference type="HOGENOM" id="CLU_2618359_0_0_4"/>
<dbReference type="EMBL" id="AEEF01000025">
    <property type="protein sequence ID" value="EFM05036.1"/>
    <property type="molecule type" value="Genomic_DNA"/>
</dbReference>